<sequence>QKGKLIIESKSLVEKMRCFISKNSFVKLIFKDKILRIKQSSKKIELISPLMDRFYSNELEEVPIEGLEKLNYNSHISLSKCQINDIISKQEKFSNIFKITPNNNSFSFPKQDPPGSFLGFSLIDIKRIIIFLFEEYNRINFYIKEGFPLKIEIKLRSLGNSKLFFYLSPHKREFK</sequence>
<proteinExistence type="predicted"/>
<evidence type="ECO:0000313" key="1">
    <source>
        <dbReference type="EMBL" id="GAH33623.1"/>
    </source>
</evidence>
<accession>X1GKU5</accession>
<comment type="caution">
    <text evidence="1">The sequence shown here is derived from an EMBL/GenBank/DDBJ whole genome shotgun (WGS) entry which is preliminary data.</text>
</comment>
<evidence type="ECO:0008006" key="2">
    <source>
        <dbReference type="Google" id="ProtNLM"/>
    </source>
</evidence>
<name>X1GKU5_9ZZZZ</name>
<dbReference type="AlphaFoldDB" id="X1GKU5"/>
<feature type="non-terminal residue" evidence="1">
    <location>
        <position position="1"/>
    </location>
</feature>
<reference evidence="1" key="1">
    <citation type="journal article" date="2014" name="Front. Microbiol.">
        <title>High frequency of phylogenetically diverse reductive dehalogenase-homologous genes in deep subseafloor sedimentary metagenomes.</title>
        <authorList>
            <person name="Kawai M."/>
            <person name="Futagami T."/>
            <person name="Toyoda A."/>
            <person name="Takaki Y."/>
            <person name="Nishi S."/>
            <person name="Hori S."/>
            <person name="Arai W."/>
            <person name="Tsubouchi T."/>
            <person name="Morono Y."/>
            <person name="Uchiyama I."/>
            <person name="Ito T."/>
            <person name="Fujiyama A."/>
            <person name="Inagaki F."/>
            <person name="Takami H."/>
        </authorList>
    </citation>
    <scope>NUCLEOTIDE SEQUENCE</scope>
    <source>
        <strain evidence="1">Expedition CK06-06</strain>
    </source>
</reference>
<gene>
    <name evidence="1" type="ORF">S03H2_17759</name>
</gene>
<dbReference type="EMBL" id="BARU01009178">
    <property type="protein sequence ID" value="GAH33623.1"/>
    <property type="molecule type" value="Genomic_DNA"/>
</dbReference>
<organism evidence="1">
    <name type="scientific">marine sediment metagenome</name>
    <dbReference type="NCBI Taxonomy" id="412755"/>
    <lineage>
        <taxon>unclassified sequences</taxon>
        <taxon>metagenomes</taxon>
        <taxon>ecological metagenomes</taxon>
    </lineage>
</organism>
<protein>
    <recommendedName>
        <fullName evidence="2">Proliferating cell nuclear antigen PCNA C-terminal domain-containing protein</fullName>
    </recommendedName>
</protein>